<accession>A0ACC2KEA2</accession>
<comment type="caution">
    <text evidence="1">The sequence shown here is derived from an EMBL/GenBank/DDBJ whole genome shotgun (WGS) entry which is preliminary data.</text>
</comment>
<sequence>MIGCEVFSQGLCEVGYGLSICKADPTVGVTDIKAAERAKALQNTLIAPAPAQRKKEERQSGSSPSTPTPGSGFGSSTQIFFDEKGQKHLQVPQSLPLPSPPNPSTKKGKNLFLTVIFFPFSLHLRLFNRPLLLFNRRKPRVRARH</sequence>
<name>A0ACC2KEA2_PERAE</name>
<protein>
    <submittedName>
        <fullName evidence="1">Uncharacterized protein</fullName>
    </submittedName>
</protein>
<proteinExistence type="predicted"/>
<reference evidence="1 2" key="1">
    <citation type="journal article" date="2022" name="Hortic Res">
        <title>A haplotype resolved chromosomal level avocado genome allows analysis of novel avocado genes.</title>
        <authorList>
            <person name="Nath O."/>
            <person name="Fletcher S.J."/>
            <person name="Hayward A."/>
            <person name="Shaw L.M."/>
            <person name="Masouleh A.K."/>
            <person name="Furtado A."/>
            <person name="Henry R.J."/>
            <person name="Mitter N."/>
        </authorList>
    </citation>
    <scope>NUCLEOTIDE SEQUENCE [LARGE SCALE GENOMIC DNA]</scope>
    <source>
        <strain evidence="2">cv. Hass</strain>
    </source>
</reference>
<dbReference type="EMBL" id="CM056817">
    <property type="protein sequence ID" value="KAJ8619467.1"/>
    <property type="molecule type" value="Genomic_DNA"/>
</dbReference>
<gene>
    <name evidence="1" type="ORF">MRB53_027996</name>
</gene>
<evidence type="ECO:0000313" key="1">
    <source>
        <dbReference type="EMBL" id="KAJ8619467.1"/>
    </source>
</evidence>
<organism evidence="1 2">
    <name type="scientific">Persea americana</name>
    <name type="common">Avocado</name>
    <dbReference type="NCBI Taxonomy" id="3435"/>
    <lineage>
        <taxon>Eukaryota</taxon>
        <taxon>Viridiplantae</taxon>
        <taxon>Streptophyta</taxon>
        <taxon>Embryophyta</taxon>
        <taxon>Tracheophyta</taxon>
        <taxon>Spermatophyta</taxon>
        <taxon>Magnoliopsida</taxon>
        <taxon>Magnoliidae</taxon>
        <taxon>Laurales</taxon>
        <taxon>Lauraceae</taxon>
        <taxon>Persea</taxon>
    </lineage>
</organism>
<keyword evidence="2" id="KW-1185">Reference proteome</keyword>
<dbReference type="Proteomes" id="UP001234297">
    <property type="component" value="Chromosome 9"/>
</dbReference>
<evidence type="ECO:0000313" key="2">
    <source>
        <dbReference type="Proteomes" id="UP001234297"/>
    </source>
</evidence>